<dbReference type="PANTHER" id="PTHR43749:SF2">
    <property type="entry name" value="RNA-SPLICING LIGASE RTCB"/>
    <property type="match status" value="1"/>
</dbReference>
<gene>
    <name evidence="17" type="ORF">SAMN02910315_00815</name>
</gene>
<sequence length="368" mass="41635">MFELKGKYATAKVFADDVDNDSISQVIQFLNQPIAEGQKIRMMPDIHAGMGCTIGTTMTIEDKVIPNLVGSDIGCGMEVFYLDADEIDFKRLDNIIRSKVPYGYNKRVVPHHFMKDFDLTELKCYFGLEAGSEGNFYLGTLGGGNHFIEVNKTKDNELILVIHSGSRRIGADVCEYYQNQALKEFKRFHNMASNKDLIYCEGKLFDDYIHDMEIMQDYASLNRKAIAETILSEYGMDYTKHFTTIHNYIDMDKMILRKGAVSADEGETLIIPINMRDGSLICEGKGNPDWNYSAPHGAGRLYRRSQAKEILSLDEFKDSMKGIYSTSIGKNTIDESPMAYKSLENILNNVNDTVKIVDIAKPVYNFKA</sequence>
<keyword evidence="6 15" id="KW-0547">Nucleotide-binding</keyword>
<evidence type="ECO:0000256" key="13">
    <source>
        <dbReference type="ARBA" id="ARBA00049514"/>
    </source>
</evidence>
<comment type="similarity">
    <text evidence="1">Belongs to the RtcB family.</text>
</comment>
<comment type="cofactor">
    <cofactor evidence="16">
        <name>Mn(2+)</name>
        <dbReference type="ChEBI" id="CHEBI:29035"/>
    </cofactor>
    <text evidence="16">Binds 2 manganese ions per subunit.</text>
</comment>
<dbReference type="AlphaFoldDB" id="A0A1G5VRD9"/>
<dbReference type="RefSeq" id="WP_149731426.1">
    <property type="nucleotide sequence ID" value="NZ_FMXB01000005.1"/>
</dbReference>
<dbReference type="GO" id="GO:0006396">
    <property type="term" value="P:RNA processing"/>
    <property type="evidence" value="ECO:0007669"/>
    <property type="project" value="InterPro"/>
</dbReference>
<keyword evidence="8 16" id="KW-0464">Manganese</keyword>
<evidence type="ECO:0000256" key="3">
    <source>
        <dbReference type="ARBA" id="ARBA00012726"/>
    </source>
</evidence>
<evidence type="ECO:0000256" key="6">
    <source>
        <dbReference type="ARBA" id="ARBA00022741"/>
    </source>
</evidence>
<feature type="binding site" evidence="16">
    <location>
        <position position="146"/>
    </location>
    <ligand>
        <name>Mn(2+)</name>
        <dbReference type="ChEBI" id="CHEBI:29035"/>
        <label>1</label>
    </ligand>
</feature>
<dbReference type="EC" id="6.5.1.8" evidence="3"/>
<dbReference type="Pfam" id="PF01139">
    <property type="entry name" value="RtcB"/>
    <property type="match status" value="2"/>
</dbReference>
<feature type="binding site" evidence="15">
    <location>
        <begin position="145"/>
        <end position="149"/>
    </location>
    <ligand>
        <name>GMP</name>
        <dbReference type="ChEBI" id="CHEBI:58115"/>
    </ligand>
</feature>
<dbReference type="InterPro" id="IPR001233">
    <property type="entry name" value="RtcB"/>
</dbReference>
<evidence type="ECO:0000256" key="1">
    <source>
        <dbReference type="ARBA" id="ARBA00008071"/>
    </source>
</evidence>
<evidence type="ECO:0000256" key="5">
    <source>
        <dbReference type="ARBA" id="ARBA00022723"/>
    </source>
</evidence>
<accession>A0A1G5VRD9</accession>
<comment type="function">
    <text evidence="11">Essential for tRNA splicing and maturation. Acts by directly joining spliced tRNA halves to mature-sized tRNAs. Joins RNA with 2',3'-cyclic-phosphate or 3'-phosphate ends to RNA with 5'-hydroxy ends.</text>
</comment>
<comment type="catalytic activity">
    <reaction evidence="13">
        <text>a 3'-end 2',3'-cyclophospho-ribonucleotide-RNA + a 5'-end dephospho-ribonucleoside-RNA + GTP + H2O = a ribonucleotidyl-ribonucleotide-RNA + GMP + diphosphate + H(+)</text>
        <dbReference type="Rhea" id="RHEA:68080"/>
        <dbReference type="Rhea" id="RHEA-COMP:10464"/>
        <dbReference type="Rhea" id="RHEA-COMP:13936"/>
        <dbReference type="Rhea" id="RHEA-COMP:17355"/>
        <dbReference type="ChEBI" id="CHEBI:15377"/>
        <dbReference type="ChEBI" id="CHEBI:15378"/>
        <dbReference type="ChEBI" id="CHEBI:33019"/>
        <dbReference type="ChEBI" id="CHEBI:37565"/>
        <dbReference type="ChEBI" id="CHEBI:58115"/>
        <dbReference type="ChEBI" id="CHEBI:83064"/>
        <dbReference type="ChEBI" id="CHEBI:138284"/>
        <dbReference type="ChEBI" id="CHEBI:173118"/>
        <dbReference type="EC" id="6.5.1.8"/>
    </reaction>
</comment>
<evidence type="ECO:0000256" key="15">
    <source>
        <dbReference type="PIRSR" id="PIRSR601233-2"/>
    </source>
</evidence>
<dbReference type="GO" id="GO:0170057">
    <property type="term" value="F:RNA ligase (GTP) activity"/>
    <property type="evidence" value="ECO:0007669"/>
    <property type="project" value="UniProtKB-EC"/>
</dbReference>
<dbReference type="GO" id="GO:0006281">
    <property type="term" value="P:DNA repair"/>
    <property type="evidence" value="ECO:0007669"/>
    <property type="project" value="TreeGrafter"/>
</dbReference>
<dbReference type="InterPro" id="IPR036025">
    <property type="entry name" value="RtcB-like_sf"/>
</dbReference>
<proteinExistence type="inferred from homology"/>
<dbReference type="SUPFAM" id="SSF103365">
    <property type="entry name" value="Hypothetical protein PH1602"/>
    <property type="match status" value="1"/>
</dbReference>
<keyword evidence="4 17" id="KW-0436">Ligase</keyword>
<name>A0A1G5VRD9_9EURY</name>
<evidence type="ECO:0000256" key="8">
    <source>
        <dbReference type="ARBA" id="ARBA00023211"/>
    </source>
</evidence>
<dbReference type="PANTHER" id="PTHR43749">
    <property type="entry name" value="RNA-SPLICING LIGASE RTCB"/>
    <property type="match status" value="1"/>
</dbReference>
<evidence type="ECO:0000256" key="11">
    <source>
        <dbReference type="ARBA" id="ARBA00045316"/>
    </source>
</evidence>
<feature type="binding site" evidence="16">
    <location>
        <position position="163"/>
    </location>
    <ligand>
        <name>Mn(2+)</name>
        <dbReference type="ChEBI" id="CHEBI:29035"/>
        <label>2</label>
    </ligand>
</feature>
<dbReference type="InterPro" id="IPR052915">
    <property type="entry name" value="RtcB-like"/>
</dbReference>
<evidence type="ECO:0000256" key="14">
    <source>
        <dbReference type="PIRSR" id="PIRSR601233-1"/>
    </source>
</evidence>
<feature type="binding site" evidence="15">
    <location>
        <begin position="296"/>
        <end position="299"/>
    </location>
    <ligand>
        <name>GMP</name>
        <dbReference type="ChEBI" id="CHEBI:58115"/>
    </ligand>
</feature>
<dbReference type="EMBL" id="FMXB01000005">
    <property type="protein sequence ID" value="SDA48460.1"/>
    <property type="molecule type" value="Genomic_DNA"/>
</dbReference>
<evidence type="ECO:0000256" key="4">
    <source>
        <dbReference type="ARBA" id="ARBA00022598"/>
    </source>
</evidence>
<evidence type="ECO:0000256" key="9">
    <source>
        <dbReference type="ARBA" id="ARBA00030221"/>
    </source>
</evidence>
<feature type="binding site" evidence="15">
    <location>
        <begin position="246"/>
        <end position="247"/>
    </location>
    <ligand>
        <name>GMP</name>
        <dbReference type="ChEBI" id="CHEBI:58115"/>
    </ligand>
</feature>
<feature type="binding site" evidence="15">
    <location>
        <begin position="272"/>
        <end position="275"/>
    </location>
    <ligand>
        <name>GMP</name>
        <dbReference type="ChEBI" id="CHEBI:58115"/>
    </ligand>
</feature>
<evidence type="ECO:0000313" key="17">
    <source>
        <dbReference type="EMBL" id="SDA48460.1"/>
    </source>
</evidence>
<dbReference type="GO" id="GO:0042245">
    <property type="term" value="P:RNA repair"/>
    <property type="evidence" value="ECO:0007669"/>
    <property type="project" value="TreeGrafter"/>
</dbReference>
<evidence type="ECO:0000256" key="7">
    <source>
        <dbReference type="ARBA" id="ARBA00023134"/>
    </source>
</evidence>
<dbReference type="GO" id="GO:0005525">
    <property type="term" value="F:GTP binding"/>
    <property type="evidence" value="ECO:0007669"/>
    <property type="project" value="UniProtKB-KW"/>
</dbReference>
<dbReference type="GO" id="GO:0003909">
    <property type="term" value="F:DNA ligase activity"/>
    <property type="evidence" value="ECO:0007669"/>
    <property type="project" value="TreeGrafter"/>
</dbReference>
<feature type="binding site" evidence="16">
    <location>
        <position position="72"/>
    </location>
    <ligand>
        <name>Mn(2+)</name>
        <dbReference type="ChEBI" id="CHEBI:29035"/>
        <label>1</label>
    </ligand>
</feature>
<feature type="binding site" evidence="16">
    <location>
        <position position="246"/>
    </location>
    <ligand>
        <name>Mn(2+)</name>
        <dbReference type="ChEBI" id="CHEBI:29035"/>
        <label>2</label>
    </ligand>
</feature>
<dbReference type="Proteomes" id="UP000323439">
    <property type="component" value="Unassembled WGS sequence"/>
</dbReference>
<evidence type="ECO:0000313" key="18">
    <source>
        <dbReference type="Proteomes" id="UP000323439"/>
    </source>
</evidence>
<keyword evidence="18" id="KW-1185">Reference proteome</keyword>
<comment type="catalytic activity">
    <reaction evidence="12">
        <text>a 3'-end 3'-phospho-ribonucleotide-RNA + a 5'-end dephospho-ribonucleoside-RNA + GTP = a ribonucleotidyl-ribonucleotide-RNA + GMP + diphosphate</text>
        <dbReference type="Rhea" id="RHEA:68076"/>
        <dbReference type="Rhea" id="RHEA-COMP:10463"/>
        <dbReference type="Rhea" id="RHEA-COMP:13936"/>
        <dbReference type="Rhea" id="RHEA-COMP:17355"/>
        <dbReference type="ChEBI" id="CHEBI:33019"/>
        <dbReference type="ChEBI" id="CHEBI:37565"/>
        <dbReference type="ChEBI" id="CHEBI:58115"/>
        <dbReference type="ChEBI" id="CHEBI:83062"/>
        <dbReference type="ChEBI" id="CHEBI:138284"/>
        <dbReference type="ChEBI" id="CHEBI:173118"/>
        <dbReference type="EC" id="6.5.1.8"/>
    </reaction>
</comment>
<feature type="active site" description="GMP-histidine intermediate" evidence="14">
    <location>
        <position position="296"/>
    </location>
</feature>
<organism evidence="17 18">
    <name type="scientific">Methanobrevibacter millerae</name>
    <dbReference type="NCBI Taxonomy" id="230361"/>
    <lineage>
        <taxon>Archaea</taxon>
        <taxon>Methanobacteriati</taxon>
        <taxon>Methanobacteriota</taxon>
        <taxon>Methanomada group</taxon>
        <taxon>Methanobacteria</taxon>
        <taxon>Methanobacteriales</taxon>
        <taxon>Methanobacteriaceae</taxon>
        <taxon>Methanobrevibacter</taxon>
    </lineage>
</organism>
<keyword evidence="5 16" id="KW-0479">Metal-binding</keyword>
<evidence type="ECO:0000256" key="12">
    <source>
        <dbReference type="ARBA" id="ARBA00047746"/>
    </source>
</evidence>
<dbReference type="OrthoDB" id="9887at2157"/>
<reference evidence="17 18" key="1">
    <citation type="submission" date="2016-10" db="EMBL/GenBank/DDBJ databases">
        <authorList>
            <person name="Varghese N."/>
            <person name="Submissions S."/>
        </authorList>
    </citation>
    <scope>NUCLEOTIDE SEQUENCE [LARGE SCALE GENOMIC DNA]</scope>
    <source>
        <strain evidence="17 18">DSM 16643</strain>
    </source>
</reference>
<dbReference type="GO" id="GO:0030145">
    <property type="term" value="F:manganese ion binding"/>
    <property type="evidence" value="ECO:0007669"/>
    <property type="project" value="TreeGrafter"/>
</dbReference>
<feature type="binding site" evidence="15">
    <location>
        <position position="279"/>
    </location>
    <ligand>
        <name>GMP</name>
        <dbReference type="ChEBI" id="CHEBI:58115"/>
    </ligand>
</feature>
<keyword evidence="7 15" id="KW-0342">GTP-binding</keyword>
<evidence type="ECO:0000256" key="10">
    <source>
        <dbReference type="ARBA" id="ARBA00033766"/>
    </source>
</evidence>
<comment type="subunit">
    <text evidence="2">Monomer.</text>
</comment>
<evidence type="ECO:0000256" key="16">
    <source>
        <dbReference type="PIRSR" id="PIRSR601233-3"/>
    </source>
</evidence>
<evidence type="ECO:0000256" key="2">
    <source>
        <dbReference type="ARBA" id="ARBA00011245"/>
    </source>
</evidence>
<dbReference type="Gene3D" id="3.90.1860.10">
    <property type="entry name" value="tRNA-splicing ligase RtcB"/>
    <property type="match status" value="1"/>
</dbReference>
<protein>
    <recommendedName>
        <fullName evidence="10">tRNA-splicing ligase RtcB</fullName>
        <ecNumber evidence="3">6.5.1.8</ecNumber>
    </recommendedName>
    <alternativeName>
        <fullName evidence="9">3'-phosphate/5'-hydroxy nucleic acid ligase</fullName>
    </alternativeName>
</protein>